<organism evidence="13">
    <name type="scientific">Muribaculaceae bacterium Z82</name>
    <dbReference type="NCBI Taxonomy" id="2304548"/>
    <lineage>
        <taxon>Bacteria</taxon>
        <taxon>Pseudomonadati</taxon>
        <taxon>Bacteroidota</taxon>
        <taxon>Bacteroidia</taxon>
        <taxon>Bacteroidales</taxon>
        <taxon>Muribaculaceae</taxon>
    </lineage>
</organism>
<comment type="subcellular location">
    <subcellularLocation>
        <location evidence="1">Cytoplasm</location>
    </subcellularLocation>
</comment>
<dbReference type="AlphaFoldDB" id="A0A7C9NSF9"/>
<evidence type="ECO:0000256" key="3">
    <source>
        <dbReference type="ARBA" id="ARBA00012584"/>
    </source>
</evidence>
<evidence type="ECO:0000256" key="9">
    <source>
        <dbReference type="ARBA" id="ARBA00022840"/>
    </source>
</evidence>
<dbReference type="GO" id="GO:0005737">
    <property type="term" value="C:cytoplasm"/>
    <property type="evidence" value="ECO:0007669"/>
    <property type="project" value="UniProtKB-SubCell"/>
</dbReference>
<protein>
    <recommendedName>
        <fullName evidence="10">L-threonylcarbamoyladenylate synthase</fullName>
        <ecNumber evidence="3">2.7.7.87</ecNumber>
    </recommendedName>
    <alternativeName>
        <fullName evidence="10">L-threonylcarbamoyladenylate synthase</fullName>
    </alternativeName>
</protein>
<evidence type="ECO:0000256" key="8">
    <source>
        <dbReference type="ARBA" id="ARBA00022741"/>
    </source>
</evidence>
<keyword evidence="9" id="KW-0067">ATP-binding</keyword>
<dbReference type="PANTHER" id="PTHR17490:SF16">
    <property type="entry name" value="THREONYLCARBAMOYL-AMP SYNTHASE"/>
    <property type="match status" value="1"/>
</dbReference>
<dbReference type="InterPro" id="IPR006070">
    <property type="entry name" value="Sua5-like_dom"/>
</dbReference>
<keyword evidence="6" id="KW-0819">tRNA processing</keyword>
<feature type="domain" description="YrdC-like" evidence="12">
    <location>
        <begin position="1"/>
        <end position="199"/>
    </location>
</feature>
<proteinExistence type="inferred from homology"/>
<evidence type="ECO:0000256" key="1">
    <source>
        <dbReference type="ARBA" id="ARBA00004496"/>
    </source>
</evidence>
<dbReference type="GO" id="GO:0006450">
    <property type="term" value="P:regulation of translational fidelity"/>
    <property type="evidence" value="ECO:0007669"/>
    <property type="project" value="TreeGrafter"/>
</dbReference>
<evidence type="ECO:0000256" key="10">
    <source>
        <dbReference type="ARBA" id="ARBA00029774"/>
    </source>
</evidence>
<name>A0A7C9NSF9_9BACT</name>
<evidence type="ECO:0000256" key="2">
    <source>
        <dbReference type="ARBA" id="ARBA00007663"/>
    </source>
</evidence>
<comment type="similarity">
    <text evidence="2">Belongs to the SUA5 family.</text>
</comment>
<dbReference type="InterPro" id="IPR050156">
    <property type="entry name" value="TC-AMP_synthase_SUA5"/>
</dbReference>
<dbReference type="Pfam" id="PF01300">
    <property type="entry name" value="Sua5_yciO_yrdC"/>
    <property type="match status" value="1"/>
</dbReference>
<dbReference type="GO" id="GO:0008033">
    <property type="term" value="P:tRNA processing"/>
    <property type="evidence" value="ECO:0007669"/>
    <property type="project" value="UniProtKB-KW"/>
</dbReference>
<dbReference type="GO" id="GO:0061710">
    <property type="term" value="F:L-threonylcarbamoyladenylate synthase"/>
    <property type="evidence" value="ECO:0007669"/>
    <property type="project" value="UniProtKB-EC"/>
</dbReference>
<evidence type="ECO:0000259" key="12">
    <source>
        <dbReference type="PROSITE" id="PS51163"/>
    </source>
</evidence>
<dbReference type="SUPFAM" id="SSF55821">
    <property type="entry name" value="YrdC/RibB"/>
    <property type="match status" value="1"/>
</dbReference>
<evidence type="ECO:0000256" key="6">
    <source>
        <dbReference type="ARBA" id="ARBA00022694"/>
    </source>
</evidence>
<sequence length="206" mass="21665">MAGFDEVLQALDQGLPAVFPTDTVLGLGVAVAPRARAASGEPPSPEALFRLKERDRGKPVAWLVGGADDLDVYGRDVPDYARQLAADHWPGALTLVVRAADAVPRAFRGEDGTIGLRMPDSPVALRLVRELGCPVAATSANRSGEPDVSRPDLVDPRIGCSVPVLDEGLDCEACPASGISSTVVLCTGEQPRILREGSVALRRPPQ</sequence>
<keyword evidence="4" id="KW-0963">Cytoplasm</keyword>
<evidence type="ECO:0000256" key="11">
    <source>
        <dbReference type="ARBA" id="ARBA00048366"/>
    </source>
</evidence>
<comment type="catalytic activity">
    <reaction evidence="11">
        <text>L-threonine + hydrogencarbonate + ATP = L-threonylcarbamoyladenylate + diphosphate + H2O</text>
        <dbReference type="Rhea" id="RHEA:36407"/>
        <dbReference type="ChEBI" id="CHEBI:15377"/>
        <dbReference type="ChEBI" id="CHEBI:17544"/>
        <dbReference type="ChEBI" id="CHEBI:30616"/>
        <dbReference type="ChEBI" id="CHEBI:33019"/>
        <dbReference type="ChEBI" id="CHEBI:57926"/>
        <dbReference type="ChEBI" id="CHEBI:73682"/>
        <dbReference type="EC" id="2.7.7.87"/>
    </reaction>
</comment>
<dbReference type="GO" id="GO:0000049">
    <property type="term" value="F:tRNA binding"/>
    <property type="evidence" value="ECO:0007669"/>
    <property type="project" value="TreeGrafter"/>
</dbReference>
<dbReference type="InterPro" id="IPR017945">
    <property type="entry name" value="DHBP_synth_RibB-like_a/b_dom"/>
</dbReference>
<keyword evidence="8" id="KW-0547">Nucleotide-binding</keyword>
<keyword evidence="7" id="KW-0548">Nucleotidyltransferase</keyword>
<dbReference type="EMBL" id="QWKH01000021">
    <property type="protein sequence ID" value="NBI34289.1"/>
    <property type="molecule type" value="Genomic_DNA"/>
</dbReference>
<dbReference type="PANTHER" id="PTHR17490">
    <property type="entry name" value="SUA5"/>
    <property type="match status" value="1"/>
</dbReference>
<comment type="caution">
    <text evidence="13">The sequence shown here is derived from an EMBL/GenBank/DDBJ whole genome shotgun (WGS) entry which is preliminary data.</text>
</comment>
<keyword evidence="5" id="KW-0808">Transferase</keyword>
<dbReference type="GO" id="GO:0005524">
    <property type="term" value="F:ATP binding"/>
    <property type="evidence" value="ECO:0007669"/>
    <property type="project" value="UniProtKB-KW"/>
</dbReference>
<accession>A0A7C9NSF9</accession>
<gene>
    <name evidence="13" type="ORF">D1639_04435</name>
</gene>
<dbReference type="EC" id="2.7.7.87" evidence="3"/>
<dbReference type="Gene3D" id="3.90.870.10">
    <property type="entry name" value="DHBP synthase"/>
    <property type="match status" value="1"/>
</dbReference>
<dbReference type="GO" id="GO:0003725">
    <property type="term" value="F:double-stranded RNA binding"/>
    <property type="evidence" value="ECO:0007669"/>
    <property type="project" value="InterPro"/>
</dbReference>
<dbReference type="PROSITE" id="PS51163">
    <property type="entry name" value="YRDC"/>
    <property type="match status" value="1"/>
</dbReference>
<evidence type="ECO:0000256" key="4">
    <source>
        <dbReference type="ARBA" id="ARBA00022490"/>
    </source>
</evidence>
<evidence type="ECO:0000256" key="5">
    <source>
        <dbReference type="ARBA" id="ARBA00022679"/>
    </source>
</evidence>
<evidence type="ECO:0000256" key="7">
    <source>
        <dbReference type="ARBA" id="ARBA00022695"/>
    </source>
</evidence>
<reference evidence="13" key="1">
    <citation type="submission" date="2018-08" db="EMBL/GenBank/DDBJ databases">
        <title>Murine metabolic-syndrome-specific gut microbial biobank.</title>
        <authorList>
            <person name="Liu C."/>
        </authorList>
    </citation>
    <scope>NUCLEOTIDE SEQUENCE [LARGE SCALE GENOMIC DNA]</scope>
    <source>
        <strain evidence="13">Z82</strain>
    </source>
</reference>
<evidence type="ECO:0000313" key="13">
    <source>
        <dbReference type="EMBL" id="NBI34289.1"/>
    </source>
</evidence>